<comment type="caution">
    <text evidence="1">The sequence shown here is derived from an EMBL/GenBank/DDBJ whole genome shotgun (WGS) entry which is preliminary data.</text>
</comment>
<dbReference type="SUPFAM" id="SSF51735">
    <property type="entry name" value="NAD(P)-binding Rossmann-fold domains"/>
    <property type="match status" value="1"/>
</dbReference>
<dbReference type="PANTHER" id="PTHR43544">
    <property type="entry name" value="SHORT-CHAIN DEHYDROGENASE/REDUCTASE"/>
    <property type="match status" value="1"/>
</dbReference>
<dbReference type="InterPro" id="IPR051468">
    <property type="entry name" value="Fungal_SecMetab_SDRs"/>
</dbReference>
<dbReference type="OrthoDB" id="191139at2759"/>
<dbReference type="EMBL" id="BSXT01000679">
    <property type="protein sequence ID" value="GMF32204.1"/>
    <property type="molecule type" value="Genomic_DNA"/>
</dbReference>
<dbReference type="AlphaFoldDB" id="A0A9W6X5Z4"/>
<protein>
    <submittedName>
        <fullName evidence="1">Unnamed protein product</fullName>
    </submittedName>
</protein>
<gene>
    <name evidence="1" type="ORF">Pfra01_000758600</name>
</gene>
<organism evidence="1 2">
    <name type="scientific">Phytophthora fragariaefolia</name>
    <dbReference type="NCBI Taxonomy" id="1490495"/>
    <lineage>
        <taxon>Eukaryota</taxon>
        <taxon>Sar</taxon>
        <taxon>Stramenopiles</taxon>
        <taxon>Oomycota</taxon>
        <taxon>Peronosporomycetes</taxon>
        <taxon>Peronosporales</taxon>
        <taxon>Peronosporaceae</taxon>
        <taxon>Phytophthora</taxon>
    </lineage>
</organism>
<dbReference type="GO" id="GO:0005737">
    <property type="term" value="C:cytoplasm"/>
    <property type="evidence" value="ECO:0007669"/>
    <property type="project" value="TreeGrafter"/>
</dbReference>
<dbReference type="Gene3D" id="3.40.50.720">
    <property type="entry name" value="NAD(P)-binding Rossmann-like Domain"/>
    <property type="match status" value="1"/>
</dbReference>
<sequence length="609" mass="67726">MSDGGVSDAELAACVAALQKLHGEEAHQLFQSSPRFKPLRTALVPLIKDLRAKFFHGNSAASDSSRQQRKRAKKVERARQKALDQQYVNNTKLRAERLARLAALQQQNPLLAAVPDGVAAADEPMLLKEDGEQAEVAEAENEEEKETEQLHYHRACYTCKVKFRKLHHFYDRMCPACAELNYKKRLQNADLRGHVAVVTGARVKIGYEITLKLLRSGAMVVATTRFPKDAAFRYAKEKDFEAWKDRLQIYGMDFRDLGVIDKFMDHIEETFGSLDILINNATQTIRRPVHYYKHLIECEVVPVPEDMTQVNQILRGNANLLGSASAAANADNDNVSVNGAAIVSANGGSSTAIAYASASASASVHLSQMPLVAEDQVSEETAALFPKGQVDNNQQQVDLRTSNSWVKNINQIETMARVLDPIFALHQEGHSGEPLFGQFLKDYTVSECNGKDTIPSATSSSVEHWSQWRWRGVEARRLDPEPRALAAHENGGEVGVRVERGHAGLHERLLLYVAEPLGDVHVLQQRVWRQVVVPGQASSRRRQVGHHVVLELLLRDEASWLGHPHGRADTHGQVRVGHRHERVHALGVPVQRHSEHGRVDGRPLQAATG</sequence>
<evidence type="ECO:0000313" key="1">
    <source>
        <dbReference type="EMBL" id="GMF32204.1"/>
    </source>
</evidence>
<dbReference type="Pfam" id="PF00106">
    <property type="entry name" value="adh_short"/>
    <property type="match status" value="1"/>
</dbReference>
<proteinExistence type="predicted"/>
<accession>A0A9W6X5Z4</accession>
<keyword evidence="2" id="KW-1185">Reference proteome</keyword>
<dbReference type="PANTHER" id="PTHR43544:SF2">
    <property type="entry name" value="OXIDOREDUCTASE"/>
    <property type="match status" value="1"/>
</dbReference>
<dbReference type="InterPro" id="IPR002347">
    <property type="entry name" value="SDR_fam"/>
</dbReference>
<dbReference type="GO" id="GO:0016491">
    <property type="term" value="F:oxidoreductase activity"/>
    <property type="evidence" value="ECO:0007669"/>
    <property type="project" value="TreeGrafter"/>
</dbReference>
<dbReference type="InterPro" id="IPR036291">
    <property type="entry name" value="NAD(P)-bd_dom_sf"/>
</dbReference>
<dbReference type="Proteomes" id="UP001165121">
    <property type="component" value="Unassembled WGS sequence"/>
</dbReference>
<name>A0A9W6X5Z4_9STRA</name>
<reference evidence="1" key="1">
    <citation type="submission" date="2023-04" db="EMBL/GenBank/DDBJ databases">
        <title>Phytophthora fragariaefolia NBRC 109709.</title>
        <authorList>
            <person name="Ichikawa N."/>
            <person name="Sato H."/>
            <person name="Tonouchi N."/>
        </authorList>
    </citation>
    <scope>NUCLEOTIDE SEQUENCE</scope>
    <source>
        <strain evidence="1">NBRC 109709</strain>
    </source>
</reference>
<evidence type="ECO:0000313" key="2">
    <source>
        <dbReference type="Proteomes" id="UP001165121"/>
    </source>
</evidence>